<feature type="chain" id="PRO_5011764747" evidence="1">
    <location>
        <begin position="20"/>
        <end position="249"/>
    </location>
</feature>
<dbReference type="Proteomes" id="UP000198793">
    <property type="component" value="Unassembled WGS sequence"/>
</dbReference>
<evidence type="ECO:0000313" key="3">
    <source>
        <dbReference type="Proteomes" id="UP000198793"/>
    </source>
</evidence>
<dbReference type="Pfam" id="PF19495">
    <property type="entry name" value="DUF6030"/>
    <property type="match status" value="1"/>
</dbReference>
<evidence type="ECO:0000256" key="1">
    <source>
        <dbReference type="SAM" id="SignalP"/>
    </source>
</evidence>
<reference evidence="2 3" key="1">
    <citation type="submission" date="2016-10" db="EMBL/GenBank/DDBJ databases">
        <authorList>
            <person name="de Groot N.N."/>
        </authorList>
    </citation>
    <scope>NUCLEOTIDE SEQUENCE [LARGE SCALE GENOMIC DNA]</scope>
    <source>
        <strain evidence="3">L7-484,KACC 16230,DSM 25025</strain>
    </source>
</reference>
<keyword evidence="3" id="KW-1185">Reference proteome</keyword>
<protein>
    <submittedName>
        <fullName evidence="2">Uncharacterized protein</fullName>
    </submittedName>
</protein>
<evidence type="ECO:0000313" key="2">
    <source>
        <dbReference type="EMBL" id="SDN87209.1"/>
    </source>
</evidence>
<keyword evidence="1" id="KW-0732">Signal</keyword>
<dbReference type="STRING" id="1166073.SAMN05192530_102270"/>
<organism evidence="2 3">
    <name type="scientific">Aureimonas jatrophae</name>
    <dbReference type="NCBI Taxonomy" id="1166073"/>
    <lineage>
        <taxon>Bacteria</taxon>
        <taxon>Pseudomonadati</taxon>
        <taxon>Pseudomonadota</taxon>
        <taxon>Alphaproteobacteria</taxon>
        <taxon>Hyphomicrobiales</taxon>
        <taxon>Aurantimonadaceae</taxon>
        <taxon>Aureimonas</taxon>
    </lineage>
</organism>
<proteinExistence type="predicted"/>
<gene>
    <name evidence="2" type="ORF">SAMN05192530_102270</name>
</gene>
<dbReference type="EMBL" id="FNIT01000002">
    <property type="protein sequence ID" value="SDN87209.1"/>
    <property type="molecule type" value="Genomic_DNA"/>
</dbReference>
<accession>A0A1H0EY32</accession>
<sequence>MGLRALVPLAMLGIAAVSALVFVEPDPAPGNQDPVQVVAAPVILPVAPPPPQPARSAAPALVWTRDLAAAPRPLLRIPSDVTPQDLCAALAGSGWAMSGWTDSQIGPELGECMGERRFGETEGESRAGNAFLMLRGNAEGSLREIRLKLNIRDPAKGDEAAREALAMLRTVFDGLRWNLPPEVAEAVTARRTFSQDLAGTRLRFWREAGDVERYNLRLEMPTAPPPTDRFTRWRPMTVASAAPADGRVR</sequence>
<name>A0A1H0EY32_9HYPH</name>
<feature type="signal peptide" evidence="1">
    <location>
        <begin position="1"/>
        <end position="19"/>
    </location>
</feature>
<dbReference type="InterPro" id="IPR046071">
    <property type="entry name" value="DUF6030"/>
</dbReference>
<dbReference type="AlphaFoldDB" id="A0A1H0EY32"/>